<evidence type="ECO:0000256" key="5">
    <source>
        <dbReference type="ARBA" id="ARBA00023049"/>
    </source>
</evidence>
<keyword evidence="9" id="KW-1185">Reference proteome</keyword>
<name>A0ABR8G4W8_9NOSO</name>
<keyword evidence="3" id="KW-0378">Hydrolase</keyword>
<comment type="caution">
    <text evidence="8">The sequence shown here is derived from an EMBL/GenBank/DDBJ whole genome shotgun (WGS) entry which is preliminary data.</text>
</comment>
<dbReference type="Pfam" id="PF00899">
    <property type="entry name" value="ThiF"/>
    <property type="match status" value="1"/>
</dbReference>
<evidence type="ECO:0000256" key="2">
    <source>
        <dbReference type="ARBA" id="ARBA00022723"/>
    </source>
</evidence>
<keyword evidence="4" id="KW-0862">Zinc</keyword>
<evidence type="ECO:0000313" key="9">
    <source>
        <dbReference type="Proteomes" id="UP000603457"/>
    </source>
</evidence>
<dbReference type="RefSeq" id="WP_190970879.1">
    <property type="nucleotide sequence ID" value="NZ_JACJTB010000062.1"/>
</dbReference>
<gene>
    <name evidence="8" type="ORF">H6G74_28285</name>
</gene>
<keyword evidence="1" id="KW-0645">Protease</keyword>
<evidence type="ECO:0000256" key="3">
    <source>
        <dbReference type="ARBA" id="ARBA00022801"/>
    </source>
</evidence>
<dbReference type="Gene3D" id="3.40.140.10">
    <property type="entry name" value="Cytidine Deaminase, domain 2"/>
    <property type="match status" value="1"/>
</dbReference>
<keyword evidence="2" id="KW-0479">Metal-binding</keyword>
<dbReference type="InterPro" id="IPR028090">
    <property type="entry name" value="JAB_dom_prok"/>
</dbReference>
<dbReference type="SUPFAM" id="SSF69572">
    <property type="entry name" value="Activating enzymes of the ubiquitin-like proteins"/>
    <property type="match status" value="1"/>
</dbReference>
<dbReference type="Proteomes" id="UP000603457">
    <property type="component" value="Unassembled WGS sequence"/>
</dbReference>
<evidence type="ECO:0000259" key="7">
    <source>
        <dbReference type="Pfam" id="PF14464"/>
    </source>
</evidence>
<organism evidence="8 9">
    <name type="scientific">Nostoc spongiaeforme FACHB-130</name>
    <dbReference type="NCBI Taxonomy" id="1357510"/>
    <lineage>
        <taxon>Bacteria</taxon>
        <taxon>Bacillati</taxon>
        <taxon>Cyanobacteriota</taxon>
        <taxon>Cyanophyceae</taxon>
        <taxon>Nostocales</taxon>
        <taxon>Nostocaceae</taxon>
        <taxon>Nostoc</taxon>
    </lineage>
</organism>
<accession>A0ABR8G4W8</accession>
<dbReference type="SUPFAM" id="SSF102712">
    <property type="entry name" value="JAB1/MPN domain"/>
    <property type="match status" value="1"/>
</dbReference>
<keyword evidence="5" id="KW-0482">Metalloprotease</keyword>
<dbReference type="InterPro" id="IPR032865">
    <property type="entry name" value="Prok-E2_A"/>
</dbReference>
<feature type="domain" description="JAB" evidence="7">
    <location>
        <begin position="632"/>
        <end position="744"/>
    </location>
</feature>
<evidence type="ECO:0000256" key="4">
    <source>
        <dbReference type="ARBA" id="ARBA00022833"/>
    </source>
</evidence>
<protein>
    <submittedName>
        <fullName evidence="8">Mov34/MPN/PAD-1 family protein</fullName>
    </submittedName>
</protein>
<evidence type="ECO:0000313" key="8">
    <source>
        <dbReference type="EMBL" id="MBD2598194.1"/>
    </source>
</evidence>
<feature type="domain" description="THIF-type NAD/FAD binding fold" evidence="6">
    <location>
        <begin position="374"/>
        <end position="478"/>
    </location>
</feature>
<dbReference type="Pfam" id="PF14464">
    <property type="entry name" value="Prok-JAB"/>
    <property type="match status" value="1"/>
</dbReference>
<proteinExistence type="predicted"/>
<dbReference type="InterPro" id="IPR035985">
    <property type="entry name" value="Ubiquitin-activating_enz"/>
</dbReference>
<evidence type="ECO:0000256" key="1">
    <source>
        <dbReference type="ARBA" id="ARBA00022670"/>
    </source>
</evidence>
<dbReference type="EMBL" id="JACJTB010000062">
    <property type="protein sequence ID" value="MBD2598194.1"/>
    <property type="molecule type" value="Genomic_DNA"/>
</dbReference>
<dbReference type="Gene3D" id="3.40.50.720">
    <property type="entry name" value="NAD(P)-binding Rossmann-like Domain"/>
    <property type="match status" value="1"/>
</dbReference>
<evidence type="ECO:0000259" key="6">
    <source>
        <dbReference type="Pfam" id="PF00899"/>
    </source>
</evidence>
<dbReference type="Pfam" id="PF14457">
    <property type="entry name" value="Prok-E2_A"/>
    <property type="match status" value="1"/>
</dbReference>
<sequence length="752" mass="84264">MSNEYIDFGEPIAQISEATLTIPISHRVFRSCSTHKFFELIELRCIVREGQRIAEMLVVDCTNDGVPTKNEIGILYRERIGLIFYSEEAKMPEVRALRQNFPATPHQNHVNKGEPASLCLYFEPWEVIERSWTPQSHLNRVLWWLAETAKGTLHHEDQPVEQFYFRSPFEIILPPDFDEKIQQNDLFLTVKRVEDRVLLGYFLQTSQEKNVQLGLTCIVLALQPVTHGAVEHFPYDLGTLDGQFAARGATLFNLLCAEIERIVGWEGVSKIAESQTLLILQIPIQRNDSTNVERSEYKAFYINVNLGQLGEVCGVLTDGRDGKYYKIPSLVEIASSFDDWRSIDIGPIEVTFSLTNAAARQASGITTDTAEFSGVLAGVGALGSVLADIWYRQAWGTWTFVDPDYIKPHNLARHTTKYFQVGQFKANAVKQMVEEIYFHGYAKAFAIVDSVTNWSNVQLKTSVETADIVIDATTTLAVPRELAIAQLKRAASVFLTPSGYGSVLLLEDSKRDIRIDGLEAQYYGAILNNAWGEQHLNGHKGHLWVGAGCRDVSTVIPTDLLQLHAATLARQVRLTREQSDAAILIWHVEPQLGIISADTVSVAVPLTTLVDNWKIVWNVNLQEKVKQFRSVNLPNETGGVLLGYIDQKLQSIFVVDILPAPPDSLADSSGFTRGIQKLKEQIQSAQTRTANIVSYIGEWHSHPPGISTKPSSHDIRLLNYLVETLKHEGVPAVMLIVGENQETWSIGKEYNR</sequence>
<reference evidence="8 9" key="1">
    <citation type="journal article" date="2020" name="ISME J.">
        <title>Comparative genomics reveals insights into cyanobacterial evolution and habitat adaptation.</title>
        <authorList>
            <person name="Chen M.Y."/>
            <person name="Teng W.K."/>
            <person name="Zhao L."/>
            <person name="Hu C.X."/>
            <person name="Zhou Y.K."/>
            <person name="Han B.P."/>
            <person name="Song L.R."/>
            <person name="Shu W.S."/>
        </authorList>
    </citation>
    <scope>NUCLEOTIDE SEQUENCE [LARGE SCALE GENOMIC DNA]</scope>
    <source>
        <strain evidence="8 9">FACHB-130</strain>
    </source>
</reference>
<dbReference type="InterPro" id="IPR000594">
    <property type="entry name" value="ThiF_NAD_FAD-bd"/>
</dbReference>